<evidence type="ECO:0000256" key="1">
    <source>
        <dbReference type="SAM" id="MobiDB-lite"/>
    </source>
</evidence>
<dbReference type="AlphaFoldDB" id="A0A3N4I050"/>
<feature type="compositionally biased region" description="Low complexity" evidence="1">
    <location>
        <begin position="229"/>
        <end position="248"/>
    </location>
</feature>
<keyword evidence="3" id="KW-1185">Reference proteome</keyword>
<feature type="compositionally biased region" description="Basic and acidic residues" evidence="1">
    <location>
        <begin position="253"/>
        <end position="267"/>
    </location>
</feature>
<reference evidence="2 3" key="1">
    <citation type="journal article" date="2018" name="Nat. Ecol. Evol.">
        <title>Pezizomycetes genomes reveal the molecular basis of ectomycorrhizal truffle lifestyle.</title>
        <authorList>
            <person name="Murat C."/>
            <person name="Payen T."/>
            <person name="Noel B."/>
            <person name="Kuo A."/>
            <person name="Morin E."/>
            <person name="Chen J."/>
            <person name="Kohler A."/>
            <person name="Krizsan K."/>
            <person name="Balestrini R."/>
            <person name="Da Silva C."/>
            <person name="Montanini B."/>
            <person name="Hainaut M."/>
            <person name="Levati E."/>
            <person name="Barry K.W."/>
            <person name="Belfiori B."/>
            <person name="Cichocki N."/>
            <person name="Clum A."/>
            <person name="Dockter R.B."/>
            <person name="Fauchery L."/>
            <person name="Guy J."/>
            <person name="Iotti M."/>
            <person name="Le Tacon F."/>
            <person name="Lindquist E.A."/>
            <person name="Lipzen A."/>
            <person name="Malagnac F."/>
            <person name="Mello A."/>
            <person name="Molinier V."/>
            <person name="Miyauchi S."/>
            <person name="Poulain J."/>
            <person name="Riccioni C."/>
            <person name="Rubini A."/>
            <person name="Sitrit Y."/>
            <person name="Splivallo R."/>
            <person name="Traeger S."/>
            <person name="Wang M."/>
            <person name="Zifcakova L."/>
            <person name="Wipf D."/>
            <person name="Zambonelli A."/>
            <person name="Paolocci F."/>
            <person name="Nowrousian M."/>
            <person name="Ottonello S."/>
            <person name="Baldrian P."/>
            <person name="Spatafora J.W."/>
            <person name="Henrissat B."/>
            <person name="Nagy L.G."/>
            <person name="Aury J.M."/>
            <person name="Wincker P."/>
            <person name="Grigoriev I.V."/>
            <person name="Bonfante P."/>
            <person name="Martin F.M."/>
        </authorList>
    </citation>
    <scope>NUCLEOTIDE SEQUENCE [LARGE SCALE GENOMIC DNA]</scope>
    <source>
        <strain evidence="2 3">RN42</strain>
    </source>
</reference>
<sequence length="319" mass="36629">MPKEKTYNPRCSFCILTFDDKADKYAHVRREHYKATYDPYDAKGGHGMPYIIIERSSDLFFYCAVQDCDFSHQEHKGMQSHCAQQHHKQSLTFKNLRPLDDNERKAFPKKECRDLAEFAYKKILDADVVDKPKKKGRRQSNKQQNVCVAPIDIDEIEEKAVAPVPEQPLDAIVKLERISATALPRMKTEQEHNTQFNMPIDLEYIKPEPRDTNRNAFVDLTNSFDTSAAMSLRSSSRRTSSSATPDARTSAKRKADQDDSVDIEARKAALTASYEKRIQEESMKSMEDPNGDLGESLKRIEQITQIYEKGMEVLLKARK</sequence>
<accession>A0A3N4I050</accession>
<name>A0A3N4I050_ASCIM</name>
<feature type="compositionally biased region" description="Basic and acidic residues" evidence="1">
    <location>
        <begin position="274"/>
        <end position="287"/>
    </location>
</feature>
<organism evidence="2 3">
    <name type="scientific">Ascobolus immersus RN42</name>
    <dbReference type="NCBI Taxonomy" id="1160509"/>
    <lineage>
        <taxon>Eukaryota</taxon>
        <taxon>Fungi</taxon>
        <taxon>Dikarya</taxon>
        <taxon>Ascomycota</taxon>
        <taxon>Pezizomycotina</taxon>
        <taxon>Pezizomycetes</taxon>
        <taxon>Pezizales</taxon>
        <taxon>Ascobolaceae</taxon>
        <taxon>Ascobolus</taxon>
    </lineage>
</organism>
<protein>
    <submittedName>
        <fullName evidence="2">Uncharacterized protein</fullName>
    </submittedName>
</protein>
<proteinExistence type="predicted"/>
<evidence type="ECO:0000313" key="3">
    <source>
        <dbReference type="Proteomes" id="UP000275078"/>
    </source>
</evidence>
<gene>
    <name evidence="2" type="ORF">BJ508DRAFT_308255</name>
</gene>
<dbReference type="EMBL" id="ML119698">
    <property type="protein sequence ID" value="RPA79495.1"/>
    <property type="molecule type" value="Genomic_DNA"/>
</dbReference>
<feature type="region of interest" description="Disordered" evidence="1">
    <location>
        <begin position="229"/>
        <end position="296"/>
    </location>
</feature>
<dbReference type="Proteomes" id="UP000275078">
    <property type="component" value="Unassembled WGS sequence"/>
</dbReference>
<evidence type="ECO:0000313" key="2">
    <source>
        <dbReference type="EMBL" id="RPA79495.1"/>
    </source>
</evidence>